<evidence type="ECO:0000313" key="6">
    <source>
        <dbReference type="Proteomes" id="UP000636800"/>
    </source>
</evidence>
<evidence type="ECO:0000256" key="1">
    <source>
        <dbReference type="ARBA" id="ARBA00006643"/>
    </source>
</evidence>
<proteinExistence type="inferred from homology"/>
<dbReference type="Pfam" id="PF01535">
    <property type="entry name" value="PPR"/>
    <property type="match status" value="2"/>
</dbReference>
<evidence type="ECO:0000313" key="7">
    <source>
        <dbReference type="Proteomes" id="UP000639772"/>
    </source>
</evidence>
<dbReference type="AlphaFoldDB" id="A0A835SCX4"/>
<dbReference type="Proteomes" id="UP000639772">
    <property type="component" value="Chromosome 1"/>
</dbReference>
<dbReference type="EMBL" id="JADCNM010000001">
    <property type="protein sequence ID" value="KAG0501897.1"/>
    <property type="molecule type" value="Genomic_DNA"/>
</dbReference>
<keyword evidence="2" id="KW-0677">Repeat</keyword>
<evidence type="ECO:0000313" key="4">
    <source>
        <dbReference type="EMBL" id="KAG0497538.1"/>
    </source>
</evidence>
<dbReference type="OrthoDB" id="785790at2759"/>
<dbReference type="InterPro" id="IPR046960">
    <property type="entry name" value="PPR_At4g14850-like_plant"/>
</dbReference>
<protein>
    <recommendedName>
        <fullName evidence="8">Pentatricopeptide repeat-containing protein</fullName>
    </recommendedName>
</protein>
<comment type="similarity">
    <text evidence="1">Belongs to the PPR family. PCMP-H subfamily.</text>
</comment>
<dbReference type="PANTHER" id="PTHR47926">
    <property type="entry name" value="PENTATRICOPEPTIDE REPEAT-CONTAINING PROTEIN"/>
    <property type="match status" value="1"/>
</dbReference>
<dbReference type="PROSITE" id="PS51375">
    <property type="entry name" value="PPR"/>
    <property type="match status" value="2"/>
</dbReference>
<evidence type="ECO:0000313" key="5">
    <source>
        <dbReference type="EMBL" id="KAG0501897.1"/>
    </source>
</evidence>
<feature type="repeat" description="PPR" evidence="3">
    <location>
        <begin position="5"/>
        <end position="39"/>
    </location>
</feature>
<evidence type="ECO:0008006" key="8">
    <source>
        <dbReference type="Google" id="ProtNLM"/>
    </source>
</evidence>
<evidence type="ECO:0000256" key="2">
    <source>
        <dbReference type="ARBA" id="ARBA00022737"/>
    </source>
</evidence>
<dbReference type="Pfam" id="PF20431">
    <property type="entry name" value="E_motif"/>
    <property type="match status" value="1"/>
</dbReference>
<organism evidence="5 7">
    <name type="scientific">Vanilla planifolia</name>
    <name type="common">Vanilla</name>
    <dbReference type="NCBI Taxonomy" id="51239"/>
    <lineage>
        <taxon>Eukaryota</taxon>
        <taxon>Viridiplantae</taxon>
        <taxon>Streptophyta</taxon>
        <taxon>Embryophyta</taxon>
        <taxon>Tracheophyta</taxon>
        <taxon>Spermatophyta</taxon>
        <taxon>Magnoliopsida</taxon>
        <taxon>Liliopsida</taxon>
        <taxon>Asparagales</taxon>
        <taxon>Orchidaceae</taxon>
        <taxon>Vanilloideae</taxon>
        <taxon>Vanilleae</taxon>
        <taxon>Vanilla</taxon>
    </lineage>
</organism>
<gene>
    <name evidence="5" type="ORF">HPP92_001969</name>
    <name evidence="4" type="ORF">HPP92_002229</name>
</gene>
<dbReference type="Proteomes" id="UP000636800">
    <property type="component" value="Chromosome 1"/>
</dbReference>
<dbReference type="NCBIfam" id="TIGR00756">
    <property type="entry name" value="PPR"/>
    <property type="match status" value="1"/>
</dbReference>
<name>A0A835SCX4_VANPL</name>
<dbReference type="GO" id="GO:0003729">
    <property type="term" value="F:mRNA binding"/>
    <property type="evidence" value="ECO:0007669"/>
    <property type="project" value="UniProtKB-ARBA"/>
</dbReference>
<accession>A0A835SCX4</accession>
<dbReference type="InterPro" id="IPR011990">
    <property type="entry name" value="TPR-like_helical_dom_sf"/>
</dbReference>
<dbReference type="Pfam" id="PF13041">
    <property type="entry name" value="PPR_2"/>
    <property type="match status" value="1"/>
</dbReference>
<dbReference type="InterPro" id="IPR002885">
    <property type="entry name" value="PPR_rpt"/>
</dbReference>
<dbReference type="Gene3D" id="1.25.40.10">
    <property type="entry name" value="Tetratricopeptide repeat domain"/>
    <property type="match status" value="3"/>
</dbReference>
<dbReference type="PANTHER" id="PTHR47926:SF528">
    <property type="entry name" value="PENTATRICOPEPTIDE REPEAT-CONTAINING PROTEIN"/>
    <property type="match status" value="1"/>
</dbReference>
<feature type="repeat" description="PPR" evidence="3">
    <location>
        <begin position="106"/>
        <end position="140"/>
    </location>
</feature>
<dbReference type="EMBL" id="JADCNL010000001">
    <property type="protein sequence ID" value="KAG0497538.1"/>
    <property type="molecule type" value="Genomic_DNA"/>
</dbReference>
<dbReference type="InterPro" id="IPR046848">
    <property type="entry name" value="E_motif"/>
</dbReference>
<sequence>MPERTIGTWNAMIDCHVYQDCCQEALDLYECMQSSGIIPNEATLVSVLSACSQSGNMVMGKRIHDDIVQNIANPSLTLLNSTVDMYAKCGHLDIAHSLFRLMKVKNSVSWNVVIAASAVHGNAWDAVELFRSMVGQGFLVDSITFIGLLSACNHGGLLDVGQHYFEAMDDVYNVAKEIEHYACMVDLFGRKGYLCRAIELLRCMPMKPDAVIWGALLGACRIQGDVRMGLHVMKQVLELEYYRSGLYVLMSNLFCEAQSWEDVRKLRKVMNVGRIRKTEGRSMIEIGGNIHEFLVGDLRQEGSSAIYLLLHELTDHVMALSFSSSSGLLLHTEE</sequence>
<comment type="caution">
    <text evidence="5">The sequence shown here is derived from an EMBL/GenBank/DDBJ whole genome shotgun (WGS) entry which is preliminary data.</text>
</comment>
<evidence type="ECO:0000256" key="3">
    <source>
        <dbReference type="PROSITE-ProRule" id="PRU00708"/>
    </source>
</evidence>
<dbReference type="GO" id="GO:0009451">
    <property type="term" value="P:RNA modification"/>
    <property type="evidence" value="ECO:0007669"/>
    <property type="project" value="InterPro"/>
</dbReference>
<reference evidence="6 7" key="1">
    <citation type="journal article" date="2020" name="Nat. Food">
        <title>A phased Vanilla planifolia genome enables genetic improvement of flavour and production.</title>
        <authorList>
            <person name="Hasing T."/>
            <person name="Tang H."/>
            <person name="Brym M."/>
            <person name="Khazi F."/>
            <person name="Huang T."/>
            <person name="Chambers A.H."/>
        </authorList>
    </citation>
    <scope>NUCLEOTIDE SEQUENCE [LARGE SCALE GENOMIC DNA]</scope>
    <source>
        <tissue evidence="5">Leaf</tissue>
    </source>
</reference>
<keyword evidence="6" id="KW-1185">Reference proteome</keyword>
<dbReference type="FunFam" id="1.25.40.10:FF:000690">
    <property type="entry name" value="Pentatricopeptide repeat-containing protein"/>
    <property type="match status" value="1"/>
</dbReference>